<dbReference type="AlphaFoldDB" id="A0A382G0S9"/>
<organism evidence="1">
    <name type="scientific">marine metagenome</name>
    <dbReference type="NCBI Taxonomy" id="408172"/>
    <lineage>
        <taxon>unclassified sequences</taxon>
        <taxon>metagenomes</taxon>
        <taxon>ecological metagenomes</taxon>
    </lineage>
</organism>
<evidence type="ECO:0000313" key="1">
    <source>
        <dbReference type="EMBL" id="SVB68898.1"/>
    </source>
</evidence>
<name>A0A382G0S9_9ZZZZ</name>
<accession>A0A382G0S9</accession>
<reference evidence="1" key="1">
    <citation type="submission" date="2018-05" db="EMBL/GenBank/DDBJ databases">
        <authorList>
            <person name="Lanie J.A."/>
            <person name="Ng W.-L."/>
            <person name="Kazmierczak K.M."/>
            <person name="Andrzejewski T.M."/>
            <person name="Davidsen T.M."/>
            <person name="Wayne K.J."/>
            <person name="Tettelin H."/>
            <person name="Glass J.I."/>
            <person name="Rusch D."/>
            <person name="Podicherti R."/>
            <person name="Tsui H.-C.T."/>
            <person name="Winkler M.E."/>
        </authorList>
    </citation>
    <scope>NUCLEOTIDE SEQUENCE</scope>
</reference>
<protein>
    <submittedName>
        <fullName evidence="1">Uncharacterized protein</fullName>
    </submittedName>
</protein>
<gene>
    <name evidence="1" type="ORF">METZ01_LOCUS221752</name>
</gene>
<proteinExistence type="predicted"/>
<dbReference type="EMBL" id="UINC01052959">
    <property type="protein sequence ID" value="SVB68898.1"/>
    <property type="molecule type" value="Genomic_DNA"/>
</dbReference>
<sequence>MNKNLFFLPPPQTTTLLPSGIALIPSDIINEVYSVKIAAPSSKDKLSAKDKSKSLTS</sequence>